<gene>
    <name evidence="3" type="ORF">VP06_31760</name>
</gene>
<dbReference type="OrthoDB" id="8001376at2"/>
<dbReference type="InterPro" id="IPR047647">
    <property type="entry name" value="ISAs1_transpos"/>
</dbReference>
<feature type="domain" description="H repeat-associated protein N-terminal" evidence="2">
    <location>
        <begin position="8"/>
        <end position="95"/>
    </location>
</feature>
<evidence type="ECO:0000313" key="3">
    <source>
        <dbReference type="EMBL" id="KMO27103.1"/>
    </source>
</evidence>
<name>A0A0J6S0N0_9HYPH</name>
<dbReference type="RefSeq" id="WP_048467796.1">
    <property type="nucleotide sequence ID" value="NZ_LABX01000349.1"/>
</dbReference>
<dbReference type="PATRIC" id="fig|270351.6.peg.5104"/>
<dbReference type="Pfam" id="PF13808">
    <property type="entry name" value="DDE_Tnp_1_assoc"/>
    <property type="match status" value="1"/>
</dbReference>
<accession>A0A0J6S0N0</accession>
<evidence type="ECO:0000313" key="4">
    <source>
        <dbReference type="Proteomes" id="UP000035929"/>
    </source>
</evidence>
<dbReference type="InterPro" id="IPR051698">
    <property type="entry name" value="Transposase_11-like"/>
</dbReference>
<evidence type="ECO:0000259" key="1">
    <source>
        <dbReference type="Pfam" id="PF01609"/>
    </source>
</evidence>
<dbReference type="InterPro" id="IPR002559">
    <property type="entry name" value="Transposase_11"/>
</dbReference>
<protein>
    <submittedName>
        <fullName evidence="3">Transposase</fullName>
    </submittedName>
</protein>
<dbReference type="GO" id="GO:0003677">
    <property type="term" value="F:DNA binding"/>
    <property type="evidence" value="ECO:0007669"/>
    <property type="project" value="InterPro"/>
</dbReference>
<dbReference type="InterPro" id="IPR032806">
    <property type="entry name" value="YbfD_N"/>
</dbReference>
<dbReference type="GO" id="GO:0004803">
    <property type="term" value="F:transposase activity"/>
    <property type="evidence" value="ECO:0007669"/>
    <property type="project" value="InterPro"/>
</dbReference>
<dbReference type="NCBIfam" id="NF033564">
    <property type="entry name" value="transpos_ISAs1"/>
    <property type="match status" value="1"/>
</dbReference>
<dbReference type="PANTHER" id="PTHR30298">
    <property type="entry name" value="H REPEAT-ASSOCIATED PREDICTED TRANSPOSASE"/>
    <property type="match status" value="1"/>
</dbReference>
<dbReference type="GO" id="GO:0006313">
    <property type="term" value="P:DNA transposition"/>
    <property type="evidence" value="ECO:0007669"/>
    <property type="project" value="InterPro"/>
</dbReference>
<feature type="domain" description="Transposase IS4-like" evidence="1">
    <location>
        <begin position="102"/>
        <end position="342"/>
    </location>
</feature>
<dbReference type="Pfam" id="PF01609">
    <property type="entry name" value="DDE_Tnp_1"/>
    <property type="match status" value="1"/>
</dbReference>
<proteinExistence type="predicted"/>
<organism evidence="3 4">
    <name type="scientific">Methylobacterium aquaticum</name>
    <dbReference type="NCBI Taxonomy" id="270351"/>
    <lineage>
        <taxon>Bacteria</taxon>
        <taxon>Pseudomonadati</taxon>
        <taxon>Pseudomonadota</taxon>
        <taxon>Alphaproteobacteria</taxon>
        <taxon>Hyphomicrobiales</taxon>
        <taxon>Methylobacteriaceae</taxon>
        <taxon>Methylobacterium</taxon>
    </lineage>
</organism>
<evidence type="ECO:0000259" key="2">
    <source>
        <dbReference type="Pfam" id="PF13808"/>
    </source>
</evidence>
<comment type="caution">
    <text evidence="3">The sequence shown here is derived from an EMBL/GenBank/DDBJ whole genome shotgun (WGS) entry which is preliminary data.</text>
</comment>
<sequence length="380" mass="42985">MPSSLSILDHFSALEDPRQHWRVIYPLPEILLLVLCATLCGMDDFVEIRLWGDQRLDFLRRFLPYARGLPAHDTLNDVIKALDADLFKTCFTTWVESLREAEPDLIAVDGKTSRRCHAKTKGRAALHTVSAWAARQRLVLGQEAVADKSNEITAIPCLLERLELRGALVTIDAMGTQTAIAETIVARGGDYLLALKANRPATHDDVVRVFADPGDLIVDTHETLDNDHGRLERRRASVCHDVSWLTSDRRYPDEPHMPHLAMIGLIETRVERAGRVEHERRYYLSSAKLDAKTFAAAVRAHWQIENRLHWVLDVVFHDDLVRLRTGSGPQNMAVVRHMAINLVRAPHDRHSLKARRKLANLNPDYLEALLRHAPADPAKS</sequence>
<reference evidence="3 4" key="1">
    <citation type="submission" date="2015-03" db="EMBL/GenBank/DDBJ databases">
        <title>Genome sequencing of Methylobacterium aquaticum DSM16371 type strain.</title>
        <authorList>
            <person name="Chaudhry V."/>
            <person name="Patil P.B."/>
        </authorList>
    </citation>
    <scope>NUCLEOTIDE SEQUENCE [LARGE SCALE GENOMIC DNA]</scope>
    <source>
        <strain evidence="3 4">DSM 16371</strain>
    </source>
</reference>
<dbReference type="Proteomes" id="UP000035929">
    <property type="component" value="Unassembled WGS sequence"/>
</dbReference>
<dbReference type="EMBL" id="LABX01000349">
    <property type="protein sequence ID" value="KMO27103.1"/>
    <property type="molecule type" value="Genomic_DNA"/>
</dbReference>
<dbReference type="PANTHER" id="PTHR30298:SF0">
    <property type="entry name" value="PROTEIN YBFL-RELATED"/>
    <property type="match status" value="1"/>
</dbReference>
<dbReference type="AlphaFoldDB" id="A0A0J6S0N0"/>